<dbReference type="Proteomes" id="UP001165083">
    <property type="component" value="Unassembled WGS sequence"/>
</dbReference>
<evidence type="ECO:0000313" key="2">
    <source>
        <dbReference type="Proteomes" id="UP001165083"/>
    </source>
</evidence>
<name>A0A9W6TEB9_9STRA</name>
<comment type="caution">
    <text evidence="1">The sequence shown here is derived from an EMBL/GenBank/DDBJ whole genome shotgun (WGS) entry which is preliminary data.</text>
</comment>
<gene>
    <name evidence="1" type="ORF">Plil01_000196800</name>
</gene>
<proteinExistence type="predicted"/>
<evidence type="ECO:0000313" key="1">
    <source>
        <dbReference type="EMBL" id="GMF11242.1"/>
    </source>
</evidence>
<dbReference type="OrthoDB" id="10520193at2759"/>
<dbReference type="AlphaFoldDB" id="A0A9W6TEB9"/>
<sequence>MNQDRLYTSQDDTYYYSTLLFYLIAHSEMWESPTPSAAARLVSTYKHDHYWNKTAVIPSQASVLNWTPKTPNKFAEYLLDELKGENKELITFNTSVHGTLEWLHKSGMWHVSACVVCAQWWKLASSGQVVLGQDAAFEYDYANRLSVHLPQHGRRCEYEYCDFETCNDWCDTLADCDAGDCVDFCTCSGSCCDLLAKPDGMPTEGYTSMNTREAAGLGSIPVVPVAVNFSPPVSLAHQGVST</sequence>
<organism evidence="1 2">
    <name type="scientific">Phytophthora lilii</name>
    <dbReference type="NCBI Taxonomy" id="2077276"/>
    <lineage>
        <taxon>Eukaryota</taxon>
        <taxon>Sar</taxon>
        <taxon>Stramenopiles</taxon>
        <taxon>Oomycota</taxon>
        <taxon>Peronosporomycetes</taxon>
        <taxon>Peronosporales</taxon>
        <taxon>Peronosporaceae</taxon>
        <taxon>Phytophthora</taxon>
    </lineage>
</organism>
<protein>
    <submittedName>
        <fullName evidence="1">Unnamed protein product</fullName>
    </submittedName>
</protein>
<keyword evidence="2" id="KW-1185">Reference proteome</keyword>
<reference evidence="1" key="1">
    <citation type="submission" date="2023-04" db="EMBL/GenBank/DDBJ databases">
        <title>Phytophthora lilii NBRC 32176.</title>
        <authorList>
            <person name="Ichikawa N."/>
            <person name="Sato H."/>
            <person name="Tonouchi N."/>
        </authorList>
    </citation>
    <scope>NUCLEOTIDE SEQUENCE</scope>
    <source>
        <strain evidence="1">NBRC 32176</strain>
    </source>
</reference>
<accession>A0A9W6TEB9</accession>
<dbReference type="EMBL" id="BSXW01000070">
    <property type="protein sequence ID" value="GMF11242.1"/>
    <property type="molecule type" value="Genomic_DNA"/>
</dbReference>